<evidence type="ECO:0000313" key="3">
    <source>
        <dbReference type="EMBL" id="MCR2807384.1"/>
    </source>
</evidence>
<keyword evidence="4" id="KW-1185">Reference proteome</keyword>
<keyword evidence="2" id="KW-0472">Membrane</keyword>
<evidence type="ECO:0000256" key="2">
    <source>
        <dbReference type="SAM" id="Phobius"/>
    </source>
</evidence>
<feature type="transmembrane region" description="Helical" evidence="2">
    <location>
        <begin position="6"/>
        <end position="27"/>
    </location>
</feature>
<organism evidence="3 4">
    <name type="scientific">Paenibacillus soyae</name>
    <dbReference type="NCBI Taxonomy" id="2969249"/>
    <lineage>
        <taxon>Bacteria</taxon>
        <taxon>Bacillati</taxon>
        <taxon>Bacillota</taxon>
        <taxon>Bacilli</taxon>
        <taxon>Bacillales</taxon>
        <taxon>Paenibacillaceae</taxon>
        <taxon>Paenibacillus</taxon>
    </lineage>
</organism>
<feature type="region of interest" description="Disordered" evidence="1">
    <location>
        <begin position="33"/>
        <end position="56"/>
    </location>
</feature>
<dbReference type="RefSeq" id="WP_257451809.1">
    <property type="nucleotide sequence ID" value="NZ_JANIPJ010000026.1"/>
</dbReference>
<evidence type="ECO:0000313" key="4">
    <source>
        <dbReference type="Proteomes" id="UP001141950"/>
    </source>
</evidence>
<keyword evidence="2" id="KW-0812">Transmembrane</keyword>
<name>A0A9X2MV09_9BACL</name>
<gene>
    <name evidence="3" type="ORF">NQZ67_26200</name>
</gene>
<evidence type="ECO:0000256" key="1">
    <source>
        <dbReference type="SAM" id="MobiDB-lite"/>
    </source>
</evidence>
<dbReference type="EMBL" id="JANIPJ010000026">
    <property type="protein sequence ID" value="MCR2807384.1"/>
    <property type="molecule type" value="Genomic_DNA"/>
</dbReference>
<comment type="caution">
    <text evidence="3">The sequence shown here is derived from an EMBL/GenBank/DDBJ whole genome shotgun (WGS) entry which is preliminary data.</text>
</comment>
<proteinExistence type="predicted"/>
<dbReference type="AlphaFoldDB" id="A0A9X2MV09"/>
<dbReference type="Proteomes" id="UP001141950">
    <property type="component" value="Unassembled WGS sequence"/>
</dbReference>
<sequence>MNGWMWIAVVPVLLGVLMVIGIAKLMASANKDKASELEQQMREELPRPERHAGSDN</sequence>
<protein>
    <submittedName>
        <fullName evidence="3">Uncharacterized protein</fullName>
    </submittedName>
</protein>
<reference evidence="3" key="1">
    <citation type="submission" date="2022-08" db="EMBL/GenBank/DDBJ databases">
        <title>The genomic sequence of strain Paenibacillus sp. SCIV0701.</title>
        <authorList>
            <person name="Zhao H."/>
        </authorList>
    </citation>
    <scope>NUCLEOTIDE SEQUENCE</scope>
    <source>
        <strain evidence="3">SCIV0701</strain>
    </source>
</reference>
<accession>A0A9X2MV09</accession>
<keyword evidence="2" id="KW-1133">Transmembrane helix</keyword>